<feature type="region of interest" description="Disordered" evidence="1">
    <location>
        <begin position="15"/>
        <end position="37"/>
    </location>
</feature>
<feature type="compositionally biased region" description="Polar residues" evidence="1">
    <location>
        <begin position="17"/>
        <end position="32"/>
    </location>
</feature>
<feature type="domain" description="Probable zinc-binding" evidence="2">
    <location>
        <begin position="110"/>
        <end position="156"/>
    </location>
</feature>
<feature type="region of interest" description="Disordered" evidence="1">
    <location>
        <begin position="59"/>
        <end position="85"/>
    </location>
</feature>
<gene>
    <name evidence="3" type="ORF">HERI1096_LOCUS31162</name>
</gene>
<dbReference type="EMBL" id="HBHX01056500">
    <property type="protein sequence ID" value="CAE0136288.1"/>
    <property type="molecule type" value="Transcribed_RNA"/>
</dbReference>
<dbReference type="InterPro" id="IPR025306">
    <property type="entry name" value="Zn-bnd_dom_prob"/>
</dbReference>
<sequence>MREIALRLEASGVLDSASVNVGEHSSSNTATQGRRRPAVALLSAVTPDAEDDLFSLGLPPPPSTVPSRPHEPVVRKKPVPRVKTVPTGELKASASADVIEALRMRQSPYEDQHQHCRDCGQRFVFTIDQQQQLAQRGFQNPKKTRCNDCAKFKKNRFSARGASHVT</sequence>
<protein>
    <recommendedName>
        <fullName evidence="2">Probable zinc-binding domain-containing protein</fullName>
    </recommendedName>
</protein>
<evidence type="ECO:0000259" key="2">
    <source>
        <dbReference type="Pfam" id="PF13451"/>
    </source>
</evidence>
<name>A0A7S3FBH3_9EUKA</name>
<organism evidence="3">
    <name type="scientific">Haptolina ericina</name>
    <dbReference type="NCBI Taxonomy" id="156174"/>
    <lineage>
        <taxon>Eukaryota</taxon>
        <taxon>Haptista</taxon>
        <taxon>Haptophyta</taxon>
        <taxon>Prymnesiophyceae</taxon>
        <taxon>Prymnesiales</taxon>
        <taxon>Prymnesiaceae</taxon>
        <taxon>Haptolina</taxon>
    </lineage>
</organism>
<dbReference type="Pfam" id="PF13451">
    <property type="entry name" value="zf_Tbcl"/>
    <property type="match status" value="1"/>
</dbReference>
<dbReference type="AlphaFoldDB" id="A0A7S3FBH3"/>
<evidence type="ECO:0000256" key="1">
    <source>
        <dbReference type="SAM" id="MobiDB-lite"/>
    </source>
</evidence>
<accession>A0A7S3FBH3</accession>
<proteinExistence type="predicted"/>
<evidence type="ECO:0000313" key="3">
    <source>
        <dbReference type="EMBL" id="CAE0136288.1"/>
    </source>
</evidence>
<reference evidence="3" key="1">
    <citation type="submission" date="2021-01" db="EMBL/GenBank/DDBJ databases">
        <authorList>
            <person name="Corre E."/>
            <person name="Pelletier E."/>
            <person name="Niang G."/>
            <person name="Scheremetjew M."/>
            <person name="Finn R."/>
            <person name="Kale V."/>
            <person name="Holt S."/>
            <person name="Cochrane G."/>
            <person name="Meng A."/>
            <person name="Brown T."/>
            <person name="Cohen L."/>
        </authorList>
    </citation>
    <scope>NUCLEOTIDE SEQUENCE</scope>
    <source>
        <strain evidence="3">CCMP281</strain>
    </source>
</reference>